<dbReference type="SUPFAM" id="SSF53335">
    <property type="entry name" value="S-adenosyl-L-methionine-dependent methyltransferases"/>
    <property type="match status" value="1"/>
</dbReference>
<gene>
    <name evidence="8" type="ORF">OO014_03515</name>
</gene>
<organism evidence="8 9">
    <name type="scientific">Intrasporangium calvum</name>
    <dbReference type="NCBI Taxonomy" id="53358"/>
    <lineage>
        <taxon>Bacteria</taxon>
        <taxon>Bacillati</taxon>
        <taxon>Actinomycetota</taxon>
        <taxon>Actinomycetes</taxon>
        <taxon>Micrococcales</taxon>
        <taxon>Intrasporangiaceae</taxon>
        <taxon>Intrasporangium</taxon>
    </lineage>
</organism>
<evidence type="ECO:0000256" key="5">
    <source>
        <dbReference type="ARBA" id="ARBA00022747"/>
    </source>
</evidence>
<keyword evidence="2 6" id="KW-0489">Methyltransferase</keyword>
<proteinExistence type="inferred from homology"/>
<evidence type="ECO:0000256" key="6">
    <source>
        <dbReference type="PROSITE-ProRule" id="PRU01016"/>
    </source>
</evidence>
<keyword evidence="3 6" id="KW-0808">Transferase</keyword>
<dbReference type="Gene3D" id="3.40.50.150">
    <property type="entry name" value="Vaccinia Virus protein VP39"/>
    <property type="match status" value="1"/>
</dbReference>
<keyword evidence="4 6" id="KW-0949">S-adenosyl-L-methionine</keyword>
<sequence length="439" mass="48975">MRLVAEDAGHFPEEYYSFLRRELTYPEFVDIPHIAQAMKHATSEVHQIKLGPSTREETDELIGTALAAAGGHDEPWVLIGGPPCQAYSLVGRARRTGDPTFATDEKHLLYREYLHIIRKFRPAIFVMENVKGMLSSQHEGGAIFRKIMDDLRGPDGDEGYDVYSFVAPGRAELQPKDFIIRSELYGVPQKRHRVILLGVLRATALPAPRQLIPLPLIPVSAAIGDLPPIRSRLTPRTRDSESAWAEQRLIALSTAGKPPSTGRRIPPVGEPFMPGYVPKLPAGPLADWLLDGRIAGVTLHESRAHMAADLVRYGYLAERAKHEKRSPRLGDLPVNLRPEHRNAASPDAPFNDRFRVQLRHEPSTTVVSHIAKDGHYYIHYDASQMRSLSVREAARLQTFPDNYFFMGNRTQQYQQVGNAVPPLLARALAEVVAGILGRA</sequence>
<dbReference type="PANTHER" id="PTHR10629:SF52">
    <property type="entry name" value="DNA (CYTOSINE-5)-METHYLTRANSFERASE 1"/>
    <property type="match status" value="1"/>
</dbReference>
<dbReference type="PROSITE" id="PS51679">
    <property type="entry name" value="SAM_MT_C5"/>
    <property type="match status" value="1"/>
</dbReference>
<dbReference type="InterPro" id="IPR029063">
    <property type="entry name" value="SAM-dependent_MTases_sf"/>
</dbReference>
<evidence type="ECO:0000256" key="1">
    <source>
        <dbReference type="ARBA" id="ARBA00011975"/>
    </source>
</evidence>
<keyword evidence="9" id="KW-1185">Reference proteome</keyword>
<reference evidence="8 9" key="1">
    <citation type="submission" date="2022-11" db="EMBL/GenBank/DDBJ databases">
        <title>Anaerobic phenanthrene biodegradation by a DNRA strain PheN6.</title>
        <authorList>
            <person name="Zhang Z."/>
        </authorList>
    </citation>
    <scope>NUCLEOTIDE SEQUENCE [LARGE SCALE GENOMIC DNA]</scope>
    <source>
        <strain evidence="8 9">PheN6</strain>
    </source>
</reference>
<protein>
    <recommendedName>
        <fullName evidence="1">DNA (cytosine-5-)-methyltransferase</fullName>
        <ecNumber evidence="1">2.1.1.37</ecNumber>
    </recommendedName>
</protein>
<dbReference type="EMBL" id="JAPFQL010000009">
    <property type="protein sequence ID" value="MDC5696312.1"/>
    <property type="molecule type" value="Genomic_DNA"/>
</dbReference>
<feature type="active site" evidence="6">
    <location>
        <position position="84"/>
    </location>
</feature>
<dbReference type="Proteomes" id="UP001150259">
    <property type="component" value="Unassembled WGS sequence"/>
</dbReference>
<evidence type="ECO:0000256" key="4">
    <source>
        <dbReference type="ARBA" id="ARBA00022691"/>
    </source>
</evidence>
<evidence type="ECO:0000313" key="8">
    <source>
        <dbReference type="EMBL" id="MDC5696312.1"/>
    </source>
</evidence>
<dbReference type="GO" id="GO:0032259">
    <property type="term" value="P:methylation"/>
    <property type="evidence" value="ECO:0007669"/>
    <property type="project" value="UniProtKB-KW"/>
</dbReference>
<comment type="caution">
    <text evidence="8">The sequence shown here is derived from an EMBL/GenBank/DDBJ whole genome shotgun (WGS) entry which is preliminary data.</text>
</comment>
<dbReference type="EC" id="2.1.1.37" evidence="1"/>
<comment type="similarity">
    <text evidence="6">Belongs to the class I-like SAM-binding methyltransferase superfamily. C5-methyltransferase family.</text>
</comment>
<name>A0ABT5GDG3_9MICO</name>
<evidence type="ECO:0000256" key="3">
    <source>
        <dbReference type="ARBA" id="ARBA00022679"/>
    </source>
</evidence>
<dbReference type="InterPro" id="IPR031303">
    <property type="entry name" value="C5_meth_CS"/>
</dbReference>
<feature type="region of interest" description="Disordered" evidence="7">
    <location>
        <begin position="328"/>
        <end position="349"/>
    </location>
</feature>
<evidence type="ECO:0000313" key="9">
    <source>
        <dbReference type="Proteomes" id="UP001150259"/>
    </source>
</evidence>
<dbReference type="GO" id="GO:0008168">
    <property type="term" value="F:methyltransferase activity"/>
    <property type="evidence" value="ECO:0007669"/>
    <property type="project" value="UniProtKB-KW"/>
</dbReference>
<accession>A0ABT5GDG3</accession>
<dbReference type="Pfam" id="PF00145">
    <property type="entry name" value="DNA_methylase"/>
    <property type="match status" value="2"/>
</dbReference>
<evidence type="ECO:0000256" key="7">
    <source>
        <dbReference type="SAM" id="MobiDB-lite"/>
    </source>
</evidence>
<dbReference type="InterPro" id="IPR001525">
    <property type="entry name" value="C5_MeTfrase"/>
</dbReference>
<keyword evidence="5" id="KW-0680">Restriction system</keyword>
<dbReference type="PANTHER" id="PTHR10629">
    <property type="entry name" value="CYTOSINE-SPECIFIC METHYLTRANSFERASE"/>
    <property type="match status" value="1"/>
</dbReference>
<dbReference type="Gene3D" id="3.90.120.10">
    <property type="entry name" value="DNA Methylase, subunit A, domain 2"/>
    <property type="match status" value="1"/>
</dbReference>
<evidence type="ECO:0000256" key="2">
    <source>
        <dbReference type="ARBA" id="ARBA00022603"/>
    </source>
</evidence>
<dbReference type="PROSITE" id="PS00095">
    <property type="entry name" value="C5_MTASE_2"/>
    <property type="match status" value="1"/>
</dbReference>
<dbReference type="PRINTS" id="PR00105">
    <property type="entry name" value="C5METTRFRASE"/>
</dbReference>
<dbReference type="RefSeq" id="WP_272460887.1">
    <property type="nucleotide sequence ID" value="NZ_JAPFQL010000009.1"/>
</dbReference>
<dbReference type="InterPro" id="IPR050390">
    <property type="entry name" value="C5-Methyltransferase"/>
</dbReference>